<protein>
    <submittedName>
        <fullName evidence="2">Uncharacterized protein</fullName>
    </submittedName>
</protein>
<evidence type="ECO:0000313" key="2">
    <source>
        <dbReference type="EMBL" id="MBB3986206.1"/>
    </source>
</evidence>
<dbReference type="Proteomes" id="UP000541426">
    <property type="component" value="Unassembled WGS sequence"/>
</dbReference>
<dbReference type="SUPFAM" id="SSF56349">
    <property type="entry name" value="DNA breaking-rejoining enzymes"/>
    <property type="match status" value="1"/>
</dbReference>
<dbReference type="GO" id="GO:0003677">
    <property type="term" value="F:DNA binding"/>
    <property type="evidence" value="ECO:0007669"/>
    <property type="project" value="UniProtKB-KW"/>
</dbReference>
<comment type="caution">
    <text evidence="2">The sequence shown here is derived from an EMBL/GenBank/DDBJ whole genome shotgun (WGS) entry which is preliminary data.</text>
</comment>
<sequence>MIAAIRLFDLEASNFSEWCDRWLREVAPGSVKREMILIGTGFSTAVTNEWGFMPTNPMSTIKKPKEPAA</sequence>
<evidence type="ECO:0000313" key="3">
    <source>
        <dbReference type="Proteomes" id="UP000541426"/>
    </source>
</evidence>
<reference evidence="2 3" key="1">
    <citation type="submission" date="2020-08" db="EMBL/GenBank/DDBJ databases">
        <title>Genomic Encyclopedia of Type Strains, Phase IV (KMG-IV): sequencing the most valuable type-strain genomes for metagenomic binning, comparative biology and taxonomic classification.</title>
        <authorList>
            <person name="Goeker M."/>
        </authorList>
    </citation>
    <scope>NUCLEOTIDE SEQUENCE [LARGE SCALE GENOMIC DNA]</scope>
    <source>
        <strain evidence="2 3">DSM 102235</strain>
    </source>
</reference>
<keyword evidence="3" id="KW-1185">Reference proteome</keyword>
<gene>
    <name evidence="2" type="ORF">GGQ68_002544</name>
</gene>
<dbReference type="InterPro" id="IPR010998">
    <property type="entry name" value="Integrase_recombinase_N"/>
</dbReference>
<organism evidence="2 3">
    <name type="scientific">Sagittula marina</name>
    <dbReference type="NCBI Taxonomy" id="943940"/>
    <lineage>
        <taxon>Bacteria</taxon>
        <taxon>Pseudomonadati</taxon>
        <taxon>Pseudomonadota</taxon>
        <taxon>Alphaproteobacteria</taxon>
        <taxon>Rhodobacterales</taxon>
        <taxon>Roseobacteraceae</taxon>
        <taxon>Sagittula</taxon>
    </lineage>
</organism>
<dbReference type="RefSeq" id="WP_183966380.1">
    <property type="nucleotide sequence ID" value="NZ_BAABBZ010000007.1"/>
</dbReference>
<name>A0A7W6GS91_9RHOB</name>
<evidence type="ECO:0000256" key="1">
    <source>
        <dbReference type="ARBA" id="ARBA00023125"/>
    </source>
</evidence>
<dbReference type="InterPro" id="IPR011010">
    <property type="entry name" value="DNA_brk_join_enz"/>
</dbReference>
<dbReference type="AlphaFoldDB" id="A0A7W6GS91"/>
<keyword evidence="1" id="KW-0238">DNA-binding</keyword>
<accession>A0A7W6GS91</accession>
<dbReference type="EMBL" id="JACIEJ010000005">
    <property type="protein sequence ID" value="MBB3986206.1"/>
    <property type="molecule type" value="Genomic_DNA"/>
</dbReference>
<dbReference type="Gene3D" id="1.10.150.130">
    <property type="match status" value="1"/>
</dbReference>
<proteinExistence type="predicted"/>